<feature type="compositionally biased region" description="Polar residues" evidence="1">
    <location>
        <begin position="97"/>
        <end position="133"/>
    </location>
</feature>
<gene>
    <name evidence="2" type="ORF">NDU88_001195</name>
</gene>
<dbReference type="Proteomes" id="UP001066276">
    <property type="component" value="Chromosome 8"/>
</dbReference>
<feature type="compositionally biased region" description="Polar residues" evidence="1">
    <location>
        <begin position="53"/>
        <end position="74"/>
    </location>
</feature>
<keyword evidence="3" id="KW-1185">Reference proteome</keyword>
<feature type="compositionally biased region" description="Low complexity" evidence="1">
    <location>
        <begin position="80"/>
        <end position="96"/>
    </location>
</feature>
<reference evidence="2" key="1">
    <citation type="journal article" date="2022" name="bioRxiv">
        <title>Sequencing and chromosome-scale assembly of the giantPleurodeles waltlgenome.</title>
        <authorList>
            <person name="Brown T."/>
            <person name="Elewa A."/>
            <person name="Iarovenko S."/>
            <person name="Subramanian E."/>
            <person name="Araus A.J."/>
            <person name="Petzold A."/>
            <person name="Susuki M."/>
            <person name="Suzuki K.-i.T."/>
            <person name="Hayashi T."/>
            <person name="Toyoda A."/>
            <person name="Oliveira C."/>
            <person name="Osipova E."/>
            <person name="Leigh N.D."/>
            <person name="Simon A."/>
            <person name="Yun M.H."/>
        </authorList>
    </citation>
    <scope>NUCLEOTIDE SEQUENCE</scope>
    <source>
        <strain evidence="2">20211129_DDA</strain>
        <tissue evidence="2">Liver</tissue>
    </source>
</reference>
<sequence>MHPEGLARVKGGLDSGTPANVPGEEVPAISSPPTEDAHSDDSDSGRLDHNDQPGPSGTSGQWVTQPQSHTTSEPRPSGITTTAPTKRTHTTAPRTRQSAVCTPLQGPQGTPRPQDNQGPGVSGSGHTVQGTEAQDNRENGRSAVSQGEDRPRELTLQEALTEIPGAYQHSQDTLGQILANMQENRRLQEGQYQGVREDLQAINTTLVSIAVVLANIMREAASQQRAIVTGQPSELPSTFTAASGQEAPPQDQQATCTPPLAEGEPPCKRSLQSRNKPETIAKTPARK</sequence>
<feature type="region of interest" description="Disordered" evidence="1">
    <location>
        <begin position="1"/>
        <end position="152"/>
    </location>
</feature>
<feature type="compositionally biased region" description="Basic and acidic residues" evidence="1">
    <location>
        <begin position="35"/>
        <end position="51"/>
    </location>
</feature>
<organism evidence="2 3">
    <name type="scientific">Pleurodeles waltl</name>
    <name type="common">Iberian ribbed newt</name>
    <dbReference type="NCBI Taxonomy" id="8319"/>
    <lineage>
        <taxon>Eukaryota</taxon>
        <taxon>Metazoa</taxon>
        <taxon>Chordata</taxon>
        <taxon>Craniata</taxon>
        <taxon>Vertebrata</taxon>
        <taxon>Euteleostomi</taxon>
        <taxon>Amphibia</taxon>
        <taxon>Batrachia</taxon>
        <taxon>Caudata</taxon>
        <taxon>Salamandroidea</taxon>
        <taxon>Salamandridae</taxon>
        <taxon>Pleurodelinae</taxon>
        <taxon>Pleurodeles</taxon>
    </lineage>
</organism>
<evidence type="ECO:0000313" key="3">
    <source>
        <dbReference type="Proteomes" id="UP001066276"/>
    </source>
</evidence>
<accession>A0AAV7NBW6</accession>
<dbReference type="AlphaFoldDB" id="A0AAV7NBW6"/>
<feature type="compositionally biased region" description="Polar residues" evidence="1">
    <location>
        <begin position="234"/>
        <end position="243"/>
    </location>
</feature>
<evidence type="ECO:0000313" key="2">
    <source>
        <dbReference type="EMBL" id="KAJ1112934.1"/>
    </source>
</evidence>
<feature type="region of interest" description="Disordered" evidence="1">
    <location>
        <begin position="234"/>
        <end position="287"/>
    </location>
</feature>
<dbReference type="EMBL" id="JANPWB010000012">
    <property type="protein sequence ID" value="KAJ1112934.1"/>
    <property type="molecule type" value="Genomic_DNA"/>
</dbReference>
<name>A0AAV7NBW6_PLEWA</name>
<comment type="caution">
    <text evidence="2">The sequence shown here is derived from an EMBL/GenBank/DDBJ whole genome shotgun (WGS) entry which is preliminary data.</text>
</comment>
<evidence type="ECO:0000256" key="1">
    <source>
        <dbReference type="SAM" id="MobiDB-lite"/>
    </source>
</evidence>
<proteinExistence type="predicted"/>
<protein>
    <recommendedName>
        <fullName evidence="4">Phosphoprotein</fullName>
    </recommendedName>
</protein>
<evidence type="ECO:0008006" key="4">
    <source>
        <dbReference type="Google" id="ProtNLM"/>
    </source>
</evidence>